<reference evidence="4" key="1">
    <citation type="journal article" date="2013" name="Nature">
        <title>Draft genome of the wheat A-genome progenitor Triticum urartu.</title>
        <authorList>
            <person name="Ling H.Q."/>
            <person name="Zhao S."/>
            <person name="Liu D."/>
            <person name="Wang J."/>
            <person name="Sun H."/>
            <person name="Zhang C."/>
            <person name="Fan H."/>
            <person name="Li D."/>
            <person name="Dong L."/>
            <person name="Tao Y."/>
            <person name="Gao C."/>
            <person name="Wu H."/>
            <person name="Li Y."/>
            <person name="Cui Y."/>
            <person name="Guo X."/>
            <person name="Zheng S."/>
            <person name="Wang B."/>
            <person name="Yu K."/>
            <person name="Liang Q."/>
            <person name="Yang W."/>
            <person name="Lou X."/>
            <person name="Chen J."/>
            <person name="Feng M."/>
            <person name="Jian J."/>
            <person name="Zhang X."/>
            <person name="Luo G."/>
            <person name="Jiang Y."/>
            <person name="Liu J."/>
            <person name="Wang Z."/>
            <person name="Sha Y."/>
            <person name="Zhang B."/>
            <person name="Wu H."/>
            <person name="Tang D."/>
            <person name="Shen Q."/>
            <person name="Xue P."/>
            <person name="Zou S."/>
            <person name="Wang X."/>
            <person name="Liu X."/>
            <person name="Wang F."/>
            <person name="Yang Y."/>
            <person name="An X."/>
            <person name="Dong Z."/>
            <person name="Zhang K."/>
            <person name="Zhang X."/>
            <person name="Luo M.C."/>
            <person name="Dvorak J."/>
            <person name="Tong Y."/>
            <person name="Wang J."/>
            <person name="Yang H."/>
            <person name="Li Z."/>
            <person name="Wang D."/>
            <person name="Zhang A."/>
            <person name="Wang J."/>
        </authorList>
    </citation>
    <scope>NUCLEOTIDE SEQUENCE</scope>
    <source>
        <strain evidence="4">cv. G1812</strain>
    </source>
</reference>
<evidence type="ECO:0000259" key="2">
    <source>
        <dbReference type="Pfam" id="PF13968"/>
    </source>
</evidence>
<dbReference type="PANTHER" id="PTHR31325">
    <property type="entry name" value="OS01G0798800 PROTEIN-RELATED"/>
    <property type="match status" value="1"/>
</dbReference>
<dbReference type="Pfam" id="PF13968">
    <property type="entry name" value="DUF4220"/>
    <property type="match status" value="1"/>
</dbReference>
<dbReference type="InterPro" id="IPR025315">
    <property type="entry name" value="DUF4220"/>
</dbReference>
<keyword evidence="1" id="KW-0812">Transmembrane</keyword>
<sequence length="112" mass="12874">MGLSASGAMQWWDEWQLRVLVLGSLFVQYLLFFSSVVRRPALPSWFRLLFWLAYLGGDALAIYALATLFNRHKQQEQLAAGLEVLWAPVLLIHLGGQHLITAYSIEDNELWR</sequence>
<reference evidence="3" key="2">
    <citation type="submission" date="2018-03" db="EMBL/GenBank/DDBJ databases">
        <title>The Triticum urartu genome reveals the dynamic nature of wheat genome evolution.</title>
        <authorList>
            <person name="Ling H."/>
            <person name="Ma B."/>
            <person name="Shi X."/>
            <person name="Liu H."/>
            <person name="Dong L."/>
            <person name="Sun H."/>
            <person name="Cao Y."/>
            <person name="Gao Q."/>
            <person name="Zheng S."/>
            <person name="Li Y."/>
            <person name="Yu Y."/>
            <person name="Du H."/>
            <person name="Qi M."/>
            <person name="Li Y."/>
            <person name="Yu H."/>
            <person name="Cui Y."/>
            <person name="Wang N."/>
            <person name="Chen C."/>
            <person name="Wu H."/>
            <person name="Zhao Y."/>
            <person name="Zhang J."/>
            <person name="Li Y."/>
            <person name="Zhou W."/>
            <person name="Zhang B."/>
            <person name="Hu W."/>
            <person name="Eijk M."/>
            <person name="Tang J."/>
            <person name="Witsenboer H."/>
            <person name="Zhao S."/>
            <person name="Li Z."/>
            <person name="Zhang A."/>
            <person name="Wang D."/>
            <person name="Liang C."/>
        </authorList>
    </citation>
    <scope>NUCLEOTIDE SEQUENCE [LARGE SCALE GENOMIC DNA]</scope>
    <source>
        <strain evidence="3">cv. G1812</strain>
    </source>
</reference>
<feature type="domain" description="DUF4220" evidence="2">
    <location>
        <begin position="51"/>
        <end position="111"/>
    </location>
</feature>
<organism evidence="3 4">
    <name type="scientific">Triticum urartu</name>
    <name type="common">Red wild einkorn</name>
    <name type="synonym">Crithodium urartu</name>
    <dbReference type="NCBI Taxonomy" id="4572"/>
    <lineage>
        <taxon>Eukaryota</taxon>
        <taxon>Viridiplantae</taxon>
        <taxon>Streptophyta</taxon>
        <taxon>Embryophyta</taxon>
        <taxon>Tracheophyta</taxon>
        <taxon>Spermatophyta</taxon>
        <taxon>Magnoliopsida</taxon>
        <taxon>Liliopsida</taxon>
        <taxon>Poales</taxon>
        <taxon>Poaceae</taxon>
        <taxon>BOP clade</taxon>
        <taxon>Pooideae</taxon>
        <taxon>Triticodae</taxon>
        <taxon>Triticeae</taxon>
        <taxon>Triticinae</taxon>
        <taxon>Triticum</taxon>
    </lineage>
</organism>
<dbReference type="AlphaFoldDB" id="A0A8R7VAK8"/>
<keyword evidence="1" id="KW-1133">Transmembrane helix</keyword>
<feature type="transmembrane region" description="Helical" evidence="1">
    <location>
        <begin position="45"/>
        <end position="65"/>
    </location>
</feature>
<dbReference type="Gramene" id="TuG1812G0700004785.01.T01">
    <property type="protein sequence ID" value="TuG1812G0700004785.01.T01.cds390701"/>
    <property type="gene ID" value="TuG1812G0700004785.01"/>
</dbReference>
<feature type="transmembrane region" description="Helical" evidence="1">
    <location>
        <begin position="15"/>
        <end position="33"/>
    </location>
</feature>
<dbReference type="GeneID" id="125522511"/>
<keyword evidence="4" id="KW-1185">Reference proteome</keyword>
<proteinExistence type="predicted"/>
<dbReference type="EnsemblPlants" id="TuG1812G0700004785.01.T01">
    <property type="protein sequence ID" value="TuG1812G0700004785.01.T01.cds390701"/>
    <property type="gene ID" value="TuG1812G0700004785.01"/>
</dbReference>
<accession>A0A8R7VAK8</accession>
<dbReference type="OrthoDB" id="1689146at2759"/>
<dbReference type="RefSeq" id="XP_048543523.1">
    <property type="nucleotide sequence ID" value="XM_048687566.1"/>
</dbReference>
<evidence type="ECO:0000256" key="1">
    <source>
        <dbReference type="SAM" id="Phobius"/>
    </source>
</evidence>
<feature type="transmembrane region" description="Helical" evidence="1">
    <location>
        <begin position="85"/>
        <end position="105"/>
    </location>
</feature>
<keyword evidence="1" id="KW-0472">Membrane</keyword>
<gene>
    <name evidence="3" type="primary">LOC125522511</name>
</gene>
<name>A0A8R7VAK8_TRIUA</name>
<protein>
    <recommendedName>
        <fullName evidence="2">DUF4220 domain-containing protein</fullName>
    </recommendedName>
</protein>
<dbReference type="Proteomes" id="UP000015106">
    <property type="component" value="Chromosome 7"/>
</dbReference>
<evidence type="ECO:0000313" key="4">
    <source>
        <dbReference type="Proteomes" id="UP000015106"/>
    </source>
</evidence>
<reference evidence="3" key="3">
    <citation type="submission" date="2022-06" db="UniProtKB">
        <authorList>
            <consortium name="EnsemblPlants"/>
        </authorList>
    </citation>
    <scope>IDENTIFICATION</scope>
</reference>
<dbReference type="KEGG" id="tua:125522511"/>
<evidence type="ECO:0000313" key="3">
    <source>
        <dbReference type="EnsemblPlants" id="TuG1812G0700004785.01.T01.cds390701"/>
    </source>
</evidence>